<accession>A0ABY4BVC8</accession>
<reference evidence="2 3" key="1">
    <citation type="submission" date="2022-03" db="EMBL/GenBank/DDBJ databases">
        <title>Mucilaginibacter sp. isolated from the gut of Protaetia brevitarsis seulensis larvae.</title>
        <authorList>
            <person name="Won M."/>
            <person name="Kim S.-J."/>
            <person name="Kwon S.-W."/>
        </authorList>
    </citation>
    <scope>NUCLEOTIDE SEQUENCE [LARGE SCALE GENOMIC DNA]</scope>
    <source>
        <strain evidence="2 3">CFWR-12</strain>
    </source>
</reference>
<dbReference type="Proteomes" id="UP000832097">
    <property type="component" value="Chromosome"/>
</dbReference>
<protein>
    <submittedName>
        <fullName evidence="2">NADPH:quinone oxidoreductase family protein</fullName>
    </submittedName>
</protein>
<dbReference type="PANTHER" id="PTHR43677">
    <property type="entry name" value="SHORT-CHAIN DEHYDROGENASE/REDUCTASE"/>
    <property type="match status" value="1"/>
</dbReference>
<dbReference type="Pfam" id="PF08240">
    <property type="entry name" value="ADH_N"/>
    <property type="match status" value="1"/>
</dbReference>
<dbReference type="InterPro" id="IPR051397">
    <property type="entry name" value="Zn-ADH-like_protein"/>
</dbReference>
<dbReference type="SUPFAM" id="SSF50129">
    <property type="entry name" value="GroES-like"/>
    <property type="match status" value="1"/>
</dbReference>
<dbReference type="Gene3D" id="3.90.180.10">
    <property type="entry name" value="Medium-chain alcohol dehydrogenases, catalytic domain"/>
    <property type="match status" value="1"/>
</dbReference>
<evidence type="ECO:0000313" key="3">
    <source>
        <dbReference type="Proteomes" id="UP000832097"/>
    </source>
</evidence>
<gene>
    <name evidence="2" type="ORF">MTO99_11685</name>
</gene>
<dbReference type="InterPro" id="IPR036291">
    <property type="entry name" value="NAD(P)-bd_dom_sf"/>
</dbReference>
<dbReference type="InterPro" id="IPR020843">
    <property type="entry name" value="ER"/>
</dbReference>
<dbReference type="RefSeq" id="WP_243553779.1">
    <property type="nucleotide sequence ID" value="NZ_CP094528.1"/>
</dbReference>
<feature type="domain" description="Enoyl reductase (ER)" evidence="1">
    <location>
        <begin position="20"/>
        <end position="336"/>
    </location>
</feature>
<dbReference type="CDD" id="cd08241">
    <property type="entry name" value="QOR1"/>
    <property type="match status" value="1"/>
</dbReference>
<evidence type="ECO:0000313" key="2">
    <source>
        <dbReference type="EMBL" id="UOE42849.1"/>
    </source>
</evidence>
<sequence>MAPTDDLPATMRAWRVTRLGEPEDVLELHDVPVPSPGPGEVLVRTRAVALNFPDVLLARGQYQVRPELPFVPGIELSGDVVAVGGTPDASGPDVFAIGDRVVGSEIGVLSEYAVLPAAAVRLAPDALDDEAAAALTIAYQTAWFGLHRRAELRAGDWLLVHAAAGGVGVAAVQLGVAAGARVIGVVGSDAKAEVARAAGAEVVLVRGRDDLVAAVKEATGGHGADVVIDPVGGDAYDASTKCIAFEGRIVVVGFAGGRIQQVAANHPLVKNYSVLGLHWALYQQRRPDLVAEAHDELARLAASGAIAPVVDVVPFADAPAAVQRLAGGATTGRIVVRVGS</sequence>
<dbReference type="InterPro" id="IPR013149">
    <property type="entry name" value="ADH-like_C"/>
</dbReference>
<dbReference type="InterPro" id="IPR013154">
    <property type="entry name" value="ADH-like_N"/>
</dbReference>
<dbReference type="PANTHER" id="PTHR43677:SF4">
    <property type="entry name" value="QUINONE OXIDOREDUCTASE-LIKE PROTEIN 2"/>
    <property type="match status" value="1"/>
</dbReference>
<dbReference type="Pfam" id="PF00107">
    <property type="entry name" value="ADH_zinc_N"/>
    <property type="match status" value="1"/>
</dbReference>
<keyword evidence="3" id="KW-1185">Reference proteome</keyword>
<dbReference type="SMART" id="SM00829">
    <property type="entry name" value="PKS_ER"/>
    <property type="match status" value="1"/>
</dbReference>
<evidence type="ECO:0000259" key="1">
    <source>
        <dbReference type="SMART" id="SM00829"/>
    </source>
</evidence>
<dbReference type="InterPro" id="IPR011032">
    <property type="entry name" value="GroES-like_sf"/>
</dbReference>
<proteinExistence type="predicted"/>
<organism evidence="2 3">
    <name type="scientific">Agromyces larvae</name>
    <dbReference type="NCBI Taxonomy" id="2929802"/>
    <lineage>
        <taxon>Bacteria</taxon>
        <taxon>Bacillati</taxon>
        <taxon>Actinomycetota</taxon>
        <taxon>Actinomycetes</taxon>
        <taxon>Micrococcales</taxon>
        <taxon>Microbacteriaceae</taxon>
        <taxon>Agromyces</taxon>
    </lineage>
</organism>
<dbReference type="SUPFAM" id="SSF51735">
    <property type="entry name" value="NAD(P)-binding Rossmann-fold domains"/>
    <property type="match status" value="1"/>
</dbReference>
<dbReference type="Gene3D" id="3.40.50.720">
    <property type="entry name" value="NAD(P)-binding Rossmann-like Domain"/>
    <property type="match status" value="1"/>
</dbReference>
<name>A0ABY4BVC8_9MICO</name>
<dbReference type="EMBL" id="CP094528">
    <property type="protein sequence ID" value="UOE42849.1"/>
    <property type="molecule type" value="Genomic_DNA"/>
</dbReference>